<feature type="transmembrane region" description="Helical" evidence="9">
    <location>
        <begin position="77"/>
        <end position="98"/>
    </location>
</feature>
<feature type="transmembrane region" description="Helical" evidence="9">
    <location>
        <begin position="196"/>
        <end position="218"/>
    </location>
</feature>
<dbReference type="GO" id="GO:0043005">
    <property type="term" value="C:neuron projection"/>
    <property type="evidence" value="ECO:0007669"/>
    <property type="project" value="TreeGrafter"/>
</dbReference>
<feature type="transmembrane region" description="Helical" evidence="9">
    <location>
        <begin position="239"/>
        <end position="256"/>
    </location>
</feature>
<feature type="domain" description="G-protein coupled receptors family 1 profile" evidence="10">
    <location>
        <begin position="57"/>
        <end position="294"/>
    </location>
</feature>
<evidence type="ECO:0000256" key="1">
    <source>
        <dbReference type="ARBA" id="ARBA00004651"/>
    </source>
</evidence>
<reference evidence="11" key="1">
    <citation type="thesis" date="2020" institute="ProQuest LLC" country="789 East Eisenhower Parkway, Ann Arbor, MI, USA">
        <title>Comparative Genomics and Chromosome Evolution.</title>
        <authorList>
            <person name="Mudd A.B."/>
        </authorList>
    </citation>
    <scope>NUCLEOTIDE SEQUENCE</scope>
    <source>
        <strain evidence="11">237g6f4</strain>
        <tissue evidence="11">Blood</tissue>
    </source>
</reference>
<evidence type="ECO:0000256" key="7">
    <source>
        <dbReference type="ARBA" id="ARBA00023170"/>
    </source>
</evidence>
<dbReference type="PROSITE" id="PS50262">
    <property type="entry name" value="G_PROTEIN_RECEP_F1_2"/>
    <property type="match status" value="1"/>
</dbReference>
<dbReference type="GO" id="GO:0050796">
    <property type="term" value="P:regulation of insulin secretion"/>
    <property type="evidence" value="ECO:0007669"/>
    <property type="project" value="TreeGrafter"/>
</dbReference>
<gene>
    <name evidence="11" type="ORF">GDO81_022587</name>
</gene>
<evidence type="ECO:0000256" key="6">
    <source>
        <dbReference type="ARBA" id="ARBA00023136"/>
    </source>
</evidence>
<evidence type="ECO:0000256" key="9">
    <source>
        <dbReference type="SAM" id="Phobius"/>
    </source>
</evidence>
<feature type="transmembrane region" description="Helical" evidence="9">
    <location>
        <begin position="151"/>
        <end position="176"/>
    </location>
</feature>
<dbReference type="GO" id="GO:0042923">
    <property type="term" value="F:neuropeptide binding"/>
    <property type="evidence" value="ECO:0007669"/>
    <property type="project" value="TreeGrafter"/>
</dbReference>
<feature type="transmembrane region" description="Helical" evidence="9">
    <location>
        <begin position="43"/>
        <end position="65"/>
    </location>
</feature>
<dbReference type="GO" id="GO:0004994">
    <property type="term" value="F:somatostatin receptor activity"/>
    <property type="evidence" value="ECO:0007669"/>
    <property type="project" value="TreeGrafter"/>
</dbReference>
<comment type="caution">
    <text evidence="11">The sequence shown here is derived from an EMBL/GenBank/DDBJ whole genome shotgun (WGS) entry which is preliminary data.</text>
</comment>
<dbReference type="PRINTS" id="PR00237">
    <property type="entry name" value="GPCRRHODOPSN"/>
</dbReference>
<accession>A0AAV6ZNM5</accession>
<sequence length="335" mass="38203">MEDDLDAFLNSSFIPGFLSENFTFLLNSSFDFDFDFPIVRSLAVIPFLLVGVVGLISNALVLFIIMCSKKMWRTMNVFIFCLALGDFLYMLCLLFLAVEILYPLGSFMCVLYWTLTAVVTFSSVYFLAIMSSRVFLQAYFPDFSKNIKVKVAALTSGGIWILSLLLGIPFFIYANVNEYSSCVLLWPYEYWTMVFNIYRFVLAFMVPLILTVVCLVLTQCRARKFDQSIDPTVSDIKQNVVMIMVLSLIFIIFWLPSHLLELIAGGSLILDSEATYYGISIIPYLKSCIYPFVYGFLSGDFKNAYNRIFCCKKIPEDEDLQKNSNNKSEDKSSAC</sequence>
<evidence type="ECO:0000313" key="12">
    <source>
        <dbReference type="Proteomes" id="UP000824782"/>
    </source>
</evidence>
<dbReference type="GO" id="GO:0071385">
    <property type="term" value="P:cellular response to glucocorticoid stimulus"/>
    <property type="evidence" value="ECO:0007669"/>
    <property type="project" value="TreeGrafter"/>
</dbReference>
<dbReference type="AlphaFoldDB" id="A0AAV6ZNM5"/>
<evidence type="ECO:0000313" key="11">
    <source>
        <dbReference type="EMBL" id="KAG8549119.1"/>
    </source>
</evidence>
<dbReference type="InterPro" id="IPR000276">
    <property type="entry name" value="GPCR_Rhodpsn"/>
</dbReference>
<evidence type="ECO:0000256" key="3">
    <source>
        <dbReference type="ARBA" id="ARBA00022692"/>
    </source>
</evidence>
<dbReference type="Gene3D" id="1.20.1070.10">
    <property type="entry name" value="Rhodopsin 7-helix transmembrane proteins"/>
    <property type="match status" value="1"/>
</dbReference>
<dbReference type="InterPro" id="IPR017452">
    <property type="entry name" value="GPCR_Rhodpsn_7TM"/>
</dbReference>
<evidence type="ECO:0000256" key="4">
    <source>
        <dbReference type="ARBA" id="ARBA00022989"/>
    </source>
</evidence>
<organism evidence="11 12">
    <name type="scientific">Engystomops pustulosus</name>
    <name type="common">Tungara frog</name>
    <name type="synonym">Physalaemus pustulosus</name>
    <dbReference type="NCBI Taxonomy" id="76066"/>
    <lineage>
        <taxon>Eukaryota</taxon>
        <taxon>Metazoa</taxon>
        <taxon>Chordata</taxon>
        <taxon>Craniata</taxon>
        <taxon>Vertebrata</taxon>
        <taxon>Euteleostomi</taxon>
        <taxon>Amphibia</taxon>
        <taxon>Batrachia</taxon>
        <taxon>Anura</taxon>
        <taxon>Neobatrachia</taxon>
        <taxon>Hyloidea</taxon>
        <taxon>Leptodactylidae</taxon>
        <taxon>Leiuperinae</taxon>
        <taxon>Engystomops</taxon>
    </lineage>
</organism>
<comment type="subcellular location">
    <subcellularLocation>
        <location evidence="1">Cell membrane</location>
        <topology evidence="1">Multi-pass membrane protein</topology>
    </subcellularLocation>
</comment>
<proteinExistence type="predicted"/>
<dbReference type="EMBL" id="WNYA01000243">
    <property type="protein sequence ID" value="KAG8549119.1"/>
    <property type="molecule type" value="Genomic_DNA"/>
</dbReference>
<keyword evidence="2" id="KW-1003">Cell membrane</keyword>
<keyword evidence="4 9" id="KW-1133">Transmembrane helix</keyword>
<keyword evidence="3 9" id="KW-0812">Transmembrane</keyword>
<dbReference type="Proteomes" id="UP000824782">
    <property type="component" value="Unassembled WGS sequence"/>
</dbReference>
<feature type="transmembrane region" description="Helical" evidence="9">
    <location>
        <begin position="110"/>
        <end position="130"/>
    </location>
</feature>
<keyword evidence="12" id="KW-1185">Reference proteome</keyword>
<dbReference type="PANTHER" id="PTHR24229">
    <property type="entry name" value="NEUROPEPTIDES RECEPTOR"/>
    <property type="match status" value="1"/>
</dbReference>
<protein>
    <recommendedName>
        <fullName evidence="10">G-protein coupled receptors family 1 profile domain-containing protein</fullName>
    </recommendedName>
</protein>
<name>A0AAV6ZNM5_ENGPU</name>
<dbReference type="SUPFAM" id="SSF81321">
    <property type="entry name" value="Family A G protein-coupled receptor-like"/>
    <property type="match status" value="1"/>
</dbReference>
<evidence type="ECO:0000259" key="10">
    <source>
        <dbReference type="PROSITE" id="PS50262"/>
    </source>
</evidence>
<evidence type="ECO:0000256" key="5">
    <source>
        <dbReference type="ARBA" id="ARBA00023040"/>
    </source>
</evidence>
<evidence type="ECO:0000256" key="8">
    <source>
        <dbReference type="ARBA" id="ARBA00023224"/>
    </source>
</evidence>
<keyword evidence="5" id="KW-0297">G-protein coupled receptor</keyword>
<keyword evidence="8" id="KW-0807">Transducer</keyword>
<evidence type="ECO:0000256" key="2">
    <source>
        <dbReference type="ARBA" id="ARBA00022475"/>
    </source>
</evidence>
<dbReference type="GO" id="GO:0005886">
    <property type="term" value="C:plasma membrane"/>
    <property type="evidence" value="ECO:0007669"/>
    <property type="project" value="UniProtKB-SubCell"/>
</dbReference>
<dbReference type="PANTHER" id="PTHR24229:SF110">
    <property type="entry name" value="SOMATOSTATIN RECEPTOR TYPE 2"/>
    <property type="match status" value="1"/>
</dbReference>
<dbReference type="Pfam" id="PF00001">
    <property type="entry name" value="7tm_1"/>
    <property type="match status" value="1"/>
</dbReference>
<feature type="transmembrane region" description="Helical" evidence="9">
    <location>
        <begin position="276"/>
        <end position="297"/>
    </location>
</feature>
<keyword evidence="6 9" id="KW-0472">Membrane</keyword>
<keyword evidence="7" id="KW-0675">Receptor</keyword>